<keyword evidence="1" id="KW-0479">Metal-binding</keyword>
<gene>
    <name evidence="5" type="ORF">GCM10023338_15740</name>
</gene>
<proteinExistence type="predicted"/>
<name>A0ABP9MRY7_9GAMM</name>
<evidence type="ECO:0000256" key="2">
    <source>
        <dbReference type="ARBA" id="ARBA00022837"/>
    </source>
</evidence>
<sequence>MRYIYSYFLLLPLLGQSVFAQSQLNIEITQGSILKNKDAKDNVFALFDDSASIQKDVVYVSEHFYGYGSPECEKPADWSAIKSSAKYRDGNYYDPFSSGNYIPYDPLNKHKNYQGTIYIEKCQKINRGVAFGGLLKQFILYFNQGYLLGFGSTGKDYSAALALNPDPNKKYSVILNPVDDLSQYTNKQWSELNEKITNTFNVEQMKNAWSPIFPALYNVSLYFRGHPVPMTIEHTTTGYKYQEYKTPLKYRCAANKIVLFTDGRPNRSYVDVFASNDTASLPSSLQSKLIFAESKAWNNGKLVILKSYPSLKATSLSNFFQNPNTQFAYIEDGYTGSEDGLVYEDSKLDRNRYKNATHPVSQNVFQGWMKQDLLAGHNVNNRPSMDLGGKSWTDNLSVPQTLSVNAVFFGKNPTVPLKNLITATDGKHITKQNLDVNSVLEDVSSILSSDGQDRFTNGMPIEDQYMRTPNTIRYVFTYNLASNSGNIHAYTMNRQGTAWQDQPVWNMNQRSYPLNGRFLTMSYKSPLNPVSEQLSVESLNKIYKERYQTDLSDAYLLWLEGISVFANTGSTTQTQFKPRHSIIGPIVNSEPAFLAKDREYINLNFFSEALKREFTQYVMAKANQMDNELLVVNANDGMVHFIKTDRKHNLSLENGGVRSAAYFPGFLAARLQEIVNLDQPFTFTMDGAANIFEFKGKNGNIKAVGLSGMGGGGKALVGYQLLHLKGNKLDTTIQPLFEIVNEDNFKYQTQGFQNLGYTYSGFAFFNRSLNGSKNAGQGVAVFGNGIGAQKSILYFIDVETGELLKQVTLSDNGGGASTPALSLMKDESTGFQQLKYVVVGDQSGRLYRVDFSQNGALGSASTPVVIYDPNAQGHRFFDHPITTKPFLYMNQELEQEWVYFGTGRKVSKDLDRGTLSKRQQYFIAAPVHNPISLSSIKEIKFRISSNIVSLNSNSQKPNQGWFLKLSTGNKDLGNRLVYQPGMTKNGDIVFSTWGITEGDDLDSCSADTGSGLQIALNAETGEIGSFNHRGTNVAGVYDALTAPTLPSGSSITYQGYLGGQMDHGSMSTLDLSDIDELNKKNLNTSHGLEQDHLSECLATTNGEVDREISEFCHNFTPRVLIKKRLSIQQLF</sequence>
<feature type="chain" id="PRO_5045596014" description="PilY1 beta-propeller domain-containing protein" evidence="3">
    <location>
        <begin position="21"/>
        <end position="1131"/>
    </location>
</feature>
<evidence type="ECO:0000259" key="4">
    <source>
        <dbReference type="Pfam" id="PF05567"/>
    </source>
</evidence>
<evidence type="ECO:0000256" key="1">
    <source>
        <dbReference type="ARBA" id="ARBA00022723"/>
    </source>
</evidence>
<dbReference type="RefSeq" id="WP_077925856.1">
    <property type="nucleotide sequence ID" value="NZ_BAABKE010000005.1"/>
</dbReference>
<keyword evidence="2" id="KW-0106">Calcium</keyword>
<protein>
    <recommendedName>
        <fullName evidence="4">PilY1 beta-propeller domain-containing protein</fullName>
    </recommendedName>
</protein>
<organism evidence="5 6">
    <name type="scientific">Wohlfahrtiimonas larvae</name>
    <dbReference type="NCBI Taxonomy" id="1157986"/>
    <lineage>
        <taxon>Bacteria</taxon>
        <taxon>Pseudomonadati</taxon>
        <taxon>Pseudomonadota</taxon>
        <taxon>Gammaproteobacteria</taxon>
        <taxon>Cardiobacteriales</taxon>
        <taxon>Ignatzschineriaceae</taxon>
        <taxon>Wohlfahrtiimonas</taxon>
    </lineage>
</organism>
<dbReference type="Pfam" id="PF05567">
    <property type="entry name" value="T4P_PilY1"/>
    <property type="match status" value="1"/>
</dbReference>
<evidence type="ECO:0000256" key="3">
    <source>
        <dbReference type="SAM" id="SignalP"/>
    </source>
</evidence>
<feature type="domain" description="PilY1 beta-propeller" evidence="4">
    <location>
        <begin position="584"/>
        <end position="909"/>
    </location>
</feature>
<reference evidence="6" key="1">
    <citation type="journal article" date="2019" name="Int. J. Syst. Evol. Microbiol.">
        <title>The Global Catalogue of Microorganisms (GCM) 10K type strain sequencing project: providing services to taxonomists for standard genome sequencing and annotation.</title>
        <authorList>
            <consortium name="The Broad Institute Genomics Platform"/>
            <consortium name="The Broad Institute Genome Sequencing Center for Infectious Disease"/>
            <person name="Wu L."/>
            <person name="Ma J."/>
        </authorList>
    </citation>
    <scope>NUCLEOTIDE SEQUENCE [LARGE SCALE GENOMIC DNA]</scope>
    <source>
        <strain evidence="6">JCM 18424</strain>
    </source>
</reference>
<keyword evidence="6" id="KW-1185">Reference proteome</keyword>
<evidence type="ECO:0000313" key="5">
    <source>
        <dbReference type="EMBL" id="GAA5100766.1"/>
    </source>
</evidence>
<comment type="caution">
    <text evidence="5">The sequence shown here is derived from an EMBL/GenBank/DDBJ whole genome shotgun (WGS) entry which is preliminary data.</text>
</comment>
<dbReference type="Proteomes" id="UP001500631">
    <property type="component" value="Unassembled WGS sequence"/>
</dbReference>
<dbReference type="InterPro" id="IPR008707">
    <property type="entry name" value="B-propeller_PilY1"/>
</dbReference>
<feature type="signal peptide" evidence="3">
    <location>
        <begin position="1"/>
        <end position="20"/>
    </location>
</feature>
<accession>A0ABP9MRY7</accession>
<keyword evidence="3" id="KW-0732">Signal</keyword>
<dbReference type="EMBL" id="BAABKE010000005">
    <property type="protein sequence ID" value="GAA5100766.1"/>
    <property type="molecule type" value="Genomic_DNA"/>
</dbReference>
<evidence type="ECO:0000313" key="6">
    <source>
        <dbReference type="Proteomes" id="UP001500631"/>
    </source>
</evidence>